<dbReference type="RefSeq" id="WP_117366861.1">
    <property type="nucleotide sequence ID" value="NZ_CP027032.1"/>
</dbReference>
<dbReference type="GeneID" id="37640403"/>
<dbReference type="SUPFAM" id="SSF56235">
    <property type="entry name" value="N-terminal nucleophile aminohydrolases (Ntn hydrolases)"/>
    <property type="match status" value="1"/>
</dbReference>
<dbReference type="InterPro" id="IPR010430">
    <property type="entry name" value="DUF1028"/>
</dbReference>
<feature type="compositionally biased region" description="Gly residues" evidence="1">
    <location>
        <begin position="225"/>
        <end position="234"/>
    </location>
</feature>
<keyword evidence="3" id="KW-1185">Reference proteome</keyword>
<evidence type="ECO:0000313" key="3">
    <source>
        <dbReference type="Proteomes" id="UP000258613"/>
    </source>
</evidence>
<dbReference type="EMBL" id="CP027032">
    <property type="protein sequence ID" value="AXR79945.1"/>
    <property type="molecule type" value="Genomic_DNA"/>
</dbReference>
<dbReference type="InterPro" id="IPR029055">
    <property type="entry name" value="Ntn_hydrolases_N"/>
</dbReference>
<accession>A0A346PKA0</accession>
<dbReference type="Proteomes" id="UP000258613">
    <property type="component" value="Plasmid pAArc-Mg-01"/>
</dbReference>
<geneLocation type="plasmid" evidence="3">
    <name>paarc-mg-01</name>
</geneLocation>
<protein>
    <submittedName>
        <fullName evidence="2">Pilus assembly protein</fullName>
    </submittedName>
</protein>
<evidence type="ECO:0000256" key="1">
    <source>
        <dbReference type="SAM" id="MobiDB-lite"/>
    </source>
</evidence>
<reference evidence="2 3" key="1">
    <citation type="submission" date="2018-02" db="EMBL/GenBank/DDBJ databases">
        <title>Phenotypic and genomic properties of facultatively anaerobic sulfur-reducing natronoarchaea from hypersaline soda lakes.</title>
        <authorList>
            <person name="Sorokin D.Y."/>
            <person name="Kublanov I.V."/>
            <person name="Roman P."/>
            <person name="Sinninghe Damste J.S."/>
            <person name="Golyshin P.N."/>
            <person name="Rojo D."/>
            <person name="Ciordia S."/>
            <person name="Mena M.D.C."/>
            <person name="Ferrer M."/>
            <person name="Messina E."/>
            <person name="Smedile F."/>
            <person name="La Spada G."/>
            <person name="La Cono V."/>
            <person name="Yakimov M.M."/>
        </authorList>
    </citation>
    <scope>NUCLEOTIDE SEQUENCE [LARGE SCALE GENOMIC DNA]</scope>
    <source>
        <strain evidence="2 3">AArc-Mg</strain>
        <plasmid evidence="3">paarc-mg-01</plasmid>
    </source>
</reference>
<keyword evidence="2" id="KW-0614">Plasmid</keyword>
<dbReference type="PANTHER" id="PTHR39328">
    <property type="entry name" value="BLL2871 PROTEIN"/>
    <property type="match status" value="1"/>
</dbReference>
<proteinExistence type="predicted"/>
<organism evidence="2 3">
    <name type="scientific">Natrarchaeobaculum sulfurireducens</name>
    <dbReference type="NCBI Taxonomy" id="2044521"/>
    <lineage>
        <taxon>Archaea</taxon>
        <taxon>Methanobacteriati</taxon>
        <taxon>Methanobacteriota</taxon>
        <taxon>Stenosarchaea group</taxon>
        <taxon>Halobacteria</taxon>
        <taxon>Halobacteriales</taxon>
        <taxon>Natrialbaceae</taxon>
        <taxon>Natrarchaeobaculum</taxon>
    </lineage>
</organism>
<gene>
    <name evidence="2" type="ORF">AArcMg_4120</name>
</gene>
<dbReference type="AlphaFoldDB" id="A0A346PKA0"/>
<dbReference type="KEGG" id="nag:AArcMg_4120"/>
<name>A0A346PKA0_9EURY</name>
<dbReference type="OrthoDB" id="311454at2157"/>
<evidence type="ECO:0000313" key="2">
    <source>
        <dbReference type="EMBL" id="AXR79945.1"/>
    </source>
</evidence>
<sequence length="234" mass="24322">MTYSVCLTDGDAHGVAVATKAIAVGSTAPFVSRDGAVCTQAMTSSPLGVRTIRSLTAGTPIEEAIEREFETDEHASVRQLHGVDAAGGSAVRTGDNCVDWAGHLTGDGYSIAGNMLCGAEVLDSMEAALTGVPDAPVGDRLLAALLAGADAGGDKRGEHEQSSALLVFDPDDPQLAHDLRVDDHENAVAELERLYGVASEDGARWLEQYPRANIQRHPLVNQDPGGSGCEDGSD</sequence>
<dbReference type="Gene3D" id="3.60.20.10">
    <property type="entry name" value="Glutamine Phosphoribosylpyrophosphate, subunit 1, domain 1"/>
    <property type="match status" value="1"/>
</dbReference>
<feature type="region of interest" description="Disordered" evidence="1">
    <location>
        <begin position="211"/>
        <end position="234"/>
    </location>
</feature>
<dbReference type="Pfam" id="PF06267">
    <property type="entry name" value="DUF1028"/>
    <property type="match status" value="1"/>
</dbReference>
<dbReference type="PANTHER" id="PTHR39328:SF1">
    <property type="entry name" value="BLL2871 PROTEIN"/>
    <property type="match status" value="1"/>
</dbReference>